<evidence type="ECO:0000259" key="2">
    <source>
        <dbReference type="Pfam" id="PF01738"/>
    </source>
</evidence>
<evidence type="ECO:0000256" key="1">
    <source>
        <dbReference type="SAM" id="MobiDB-lite"/>
    </source>
</evidence>
<dbReference type="EMBL" id="JBBIAA010000018">
    <property type="protein sequence ID" value="MEJ5946223.1"/>
    <property type="molecule type" value="Genomic_DNA"/>
</dbReference>
<keyword evidence="3" id="KW-0378">Hydrolase</keyword>
<comment type="caution">
    <text evidence="3">The sequence shown here is derived from an EMBL/GenBank/DDBJ whole genome shotgun (WGS) entry which is preliminary data.</text>
</comment>
<dbReference type="GO" id="GO:0016787">
    <property type="term" value="F:hydrolase activity"/>
    <property type="evidence" value="ECO:0007669"/>
    <property type="project" value="UniProtKB-KW"/>
</dbReference>
<keyword evidence="4" id="KW-1185">Reference proteome</keyword>
<gene>
    <name evidence="3" type="ORF">WDZ17_13070</name>
</gene>
<accession>A0ABU8RMA0</accession>
<dbReference type="Proteomes" id="UP001387100">
    <property type="component" value="Unassembled WGS sequence"/>
</dbReference>
<feature type="domain" description="Dienelactone hydrolase" evidence="2">
    <location>
        <begin position="17"/>
        <end position="247"/>
    </location>
</feature>
<dbReference type="InterPro" id="IPR029058">
    <property type="entry name" value="AB_hydrolase_fold"/>
</dbReference>
<evidence type="ECO:0000313" key="4">
    <source>
        <dbReference type="Proteomes" id="UP001387100"/>
    </source>
</evidence>
<dbReference type="PANTHER" id="PTHR46623:SF6">
    <property type="entry name" value="ALPHA_BETA-HYDROLASES SUPERFAMILY PROTEIN"/>
    <property type="match status" value="1"/>
</dbReference>
<dbReference type="EC" id="3.1.-.-" evidence="3"/>
<evidence type="ECO:0000313" key="3">
    <source>
        <dbReference type="EMBL" id="MEJ5946223.1"/>
    </source>
</evidence>
<dbReference type="PANTHER" id="PTHR46623">
    <property type="entry name" value="CARBOXYMETHYLENEBUTENOLIDASE-RELATED"/>
    <property type="match status" value="1"/>
</dbReference>
<feature type="region of interest" description="Disordered" evidence="1">
    <location>
        <begin position="1"/>
        <end position="29"/>
    </location>
</feature>
<sequence length="287" mass="29332">MTTTSVPGPGGTTMPAYLSTPVPTADRPGPWPGVVVVHDAFGMSDDMRDQADWLAAAGYVALLPDLYSKDGRTQGWGRVPCVSRTLQQVTRGQGPAFARLEAARVAVAAREECTGAVGVIGFCMGGGFALVLAGRPGWSASSVNYGILPDDDADLDALVAGACPVVASFGGADPILRGGAARVETALERAGVPHDVREYGGAQHGFVTRTTQVSPLGPVLSRVMGVSHDHEASADARRRILAFFDEHLRGATPGGAGDAGAGTAGAPVGRASDGEATGSQATADRRR</sequence>
<reference evidence="3 4" key="1">
    <citation type="journal article" date="2017" name="Int. J. Syst. Evol. Microbiol.">
        <title>Pseudokineococcus basanitobsidens sp. nov., isolated from volcanic rock.</title>
        <authorList>
            <person name="Lee D.W."/>
            <person name="Park M.Y."/>
            <person name="Kim J.J."/>
            <person name="Kim B.S."/>
        </authorList>
    </citation>
    <scope>NUCLEOTIDE SEQUENCE [LARGE SCALE GENOMIC DNA]</scope>
    <source>
        <strain evidence="3 4">DSM 103726</strain>
    </source>
</reference>
<feature type="compositionally biased region" description="Low complexity" evidence="1">
    <location>
        <begin position="1"/>
        <end position="15"/>
    </location>
</feature>
<dbReference type="InterPro" id="IPR002925">
    <property type="entry name" value="Dienelactn_hydro"/>
</dbReference>
<organism evidence="3 4">
    <name type="scientific">Pseudokineococcus basanitobsidens</name>
    <dbReference type="NCBI Taxonomy" id="1926649"/>
    <lineage>
        <taxon>Bacteria</taxon>
        <taxon>Bacillati</taxon>
        <taxon>Actinomycetota</taxon>
        <taxon>Actinomycetes</taxon>
        <taxon>Kineosporiales</taxon>
        <taxon>Kineosporiaceae</taxon>
        <taxon>Pseudokineococcus</taxon>
    </lineage>
</organism>
<protein>
    <submittedName>
        <fullName evidence="3">Dienelactone hydrolase family protein</fullName>
        <ecNumber evidence="3">3.1.-.-</ecNumber>
    </submittedName>
</protein>
<dbReference type="RefSeq" id="WP_339575607.1">
    <property type="nucleotide sequence ID" value="NZ_JBBIAA010000018.1"/>
</dbReference>
<dbReference type="InterPro" id="IPR051049">
    <property type="entry name" value="Dienelactone_hydrolase-like"/>
</dbReference>
<name>A0ABU8RMA0_9ACTN</name>
<proteinExistence type="predicted"/>
<feature type="compositionally biased region" description="Polar residues" evidence="1">
    <location>
        <begin position="277"/>
        <end position="287"/>
    </location>
</feature>
<dbReference type="Gene3D" id="3.40.50.1820">
    <property type="entry name" value="alpha/beta hydrolase"/>
    <property type="match status" value="1"/>
</dbReference>
<dbReference type="SUPFAM" id="SSF53474">
    <property type="entry name" value="alpha/beta-Hydrolases"/>
    <property type="match status" value="1"/>
</dbReference>
<dbReference type="Pfam" id="PF01738">
    <property type="entry name" value="DLH"/>
    <property type="match status" value="1"/>
</dbReference>
<feature type="compositionally biased region" description="Gly residues" evidence="1">
    <location>
        <begin position="252"/>
        <end position="263"/>
    </location>
</feature>
<feature type="region of interest" description="Disordered" evidence="1">
    <location>
        <begin position="252"/>
        <end position="287"/>
    </location>
</feature>